<reference evidence="1" key="1">
    <citation type="submission" date="2021-05" db="EMBL/GenBank/DDBJ databases">
        <authorList>
            <person name="Alioto T."/>
            <person name="Alioto T."/>
            <person name="Gomez Garrido J."/>
        </authorList>
    </citation>
    <scope>NUCLEOTIDE SEQUENCE</scope>
</reference>
<evidence type="ECO:0000313" key="1">
    <source>
        <dbReference type="EMBL" id="CAG6657323.1"/>
    </source>
</evidence>
<proteinExistence type="predicted"/>
<organism evidence="1">
    <name type="scientific">Cacopsylla melanoneura</name>
    <dbReference type="NCBI Taxonomy" id="428564"/>
    <lineage>
        <taxon>Eukaryota</taxon>
        <taxon>Metazoa</taxon>
        <taxon>Ecdysozoa</taxon>
        <taxon>Arthropoda</taxon>
        <taxon>Hexapoda</taxon>
        <taxon>Insecta</taxon>
        <taxon>Pterygota</taxon>
        <taxon>Neoptera</taxon>
        <taxon>Paraneoptera</taxon>
        <taxon>Hemiptera</taxon>
        <taxon>Sternorrhyncha</taxon>
        <taxon>Psylloidea</taxon>
        <taxon>Psyllidae</taxon>
        <taxon>Psyllinae</taxon>
        <taxon>Cacopsylla</taxon>
    </lineage>
</organism>
<dbReference type="EMBL" id="HBUF01187975">
    <property type="protein sequence ID" value="CAG6657323.1"/>
    <property type="molecule type" value="Transcribed_RNA"/>
</dbReference>
<accession>A0A8D8RTD4</accession>
<sequence length="133" mass="15466">MFVQALSDLSDILPNYLPNFIHPFWRKLFTKVELISYSTVEVKVTIAAVLGLNELTLHKQCQQHNLFSTSIENKQLPLKMKIFSWKVVWKTFEKLLKIYLLLLKTLGIILLEHLLPALEKKGAEDNMNCVRNN</sequence>
<protein>
    <submittedName>
        <fullName evidence="1">Uncharacterized protein</fullName>
    </submittedName>
</protein>
<name>A0A8D8RTD4_9HEMI</name>
<dbReference type="AlphaFoldDB" id="A0A8D8RTD4"/>